<gene>
    <name evidence="1" type="ORF">DAETH_02750</name>
</gene>
<organism evidence="1 2">
    <name type="scientific">Deinococcus aetherius</name>
    <dbReference type="NCBI Taxonomy" id="200252"/>
    <lineage>
        <taxon>Bacteria</taxon>
        <taxon>Thermotogati</taxon>
        <taxon>Deinococcota</taxon>
        <taxon>Deinococci</taxon>
        <taxon>Deinococcales</taxon>
        <taxon>Deinococcaceae</taxon>
        <taxon>Deinococcus</taxon>
    </lineage>
</organism>
<protein>
    <recommendedName>
        <fullName evidence="3">DinB-like domain-containing protein</fullName>
    </recommendedName>
</protein>
<dbReference type="RefSeq" id="WP_264776176.1">
    <property type="nucleotide sequence ID" value="NZ_AP026560.1"/>
</dbReference>
<evidence type="ECO:0000313" key="1">
    <source>
        <dbReference type="EMBL" id="BDP40306.1"/>
    </source>
</evidence>
<name>A0ABN6RAB9_9DEIO</name>
<proteinExistence type="predicted"/>
<dbReference type="SUPFAM" id="SSF109854">
    <property type="entry name" value="DinB/YfiT-like putative metalloenzymes"/>
    <property type="match status" value="1"/>
</dbReference>
<keyword evidence="2" id="KW-1185">Reference proteome</keyword>
<evidence type="ECO:0000313" key="2">
    <source>
        <dbReference type="Proteomes" id="UP001064971"/>
    </source>
</evidence>
<reference evidence="1" key="1">
    <citation type="submission" date="2022-07" db="EMBL/GenBank/DDBJ databases">
        <title>Complete Genome Sequence of the Radioresistant Bacterium Deinococcus aetherius ST0316, Isolated from the Air Dust collected in Lower Stratosphere above Japan.</title>
        <authorList>
            <person name="Satoh K."/>
            <person name="Hagiwara K."/>
            <person name="Katsumata K."/>
            <person name="Kubo A."/>
            <person name="Yokobori S."/>
            <person name="Yamagishi A."/>
            <person name="Oono Y."/>
            <person name="Narumi I."/>
        </authorList>
    </citation>
    <scope>NUCLEOTIDE SEQUENCE</scope>
    <source>
        <strain evidence="1">ST0316</strain>
    </source>
</reference>
<dbReference type="EMBL" id="AP026560">
    <property type="protein sequence ID" value="BDP40306.1"/>
    <property type="molecule type" value="Genomic_DNA"/>
</dbReference>
<dbReference type="Proteomes" id="UP001064971">
    <property type="component" value="Chromosome"/>
</dbReference>
<accession>A0ABN6RAB9</accession>
<sequence>MSDEPQNWAEGILDILREAVEGGTPGQGTSFLDGTKADGSGNHGLLATLAALTAAQASRDIHGSTVAGHARHTAFHIEVIVRWERDGDRGPFDWKGSFHPGQVNGEEWEALRGRVRTAYDELVAFARTQAEKEPDGDATGGLTGAGAHVAYHLGSIRQMVKAVGGGV</sequence>
<evidence type="ECO:0008006" key="3">
    <source>
        <dbReference type="Google" id="ProtNLM"/>
    </source>
</evidence>
<dbReference type="InterPro" id="IPR034660">
    <property type="entry name" value="DinB/YfiT-like"/>
</dbReference>